<evidence type="ECO:0000256" key="3">
    <source>
        <dbReference type="ARBA" id="ARBA00022670"/>
    </source>
</evidence>
<accession>A0A6A1UZB9</accession>
<keyword evidence="4" id="KW-0378">Hydrolase</keyword>
<dbReference type="Gene3D" id="3.40.50.1820">
    <property type="entry name" value="alpha/beta hydrolase"/>
    <property type="match status" value="1"/>
</dbReference>
<dbReference type="Proteomes" id="UP000516437">
    <property type="component" value="Chromosome 7"/>
</dbReference>
<dbReference type="GO" id="GO:0006508">
    <property type="term" value="P:proteolysis"/>
    <property type="evidence" value="ECO:0007669"/>
    <property type="project" value="UniProtKB-KW"/>
</dbReference>
<dbReference type="EMBL" id="RXIC02000025">
    <property type="protein sequence ID" value="KAB1205713.1"/>
    <property type="molecule type" value="Genomic_DNA"/>
</dbReference>
<dbReference type="InterPro" id="IPR029058">
    <property type="entry name" value="AB_hydrolase_fold"/>
</dbReference>
<evidence type="ECO:0000256" key="4">
    <source>
        <dbReference type="ARBA" id="ARBA00022801"/>
    </source>
</evidence>
<comment type="similarity">
    <text evidence="1">Belongs to the peptidase S10 family.</text>
</comment>
<protein>
    <submittedName>
        <fullName evidence="6">Serine carboxypeptidase-like 50</fullName>
    </submittedName>
</protein>
<dbReference type="OrthoDB" id="443318at2759"/>
<dbReference type="SUPFAM" id="SSF53474">
    <property type="entry name" value="alpha/beta-Hydrolases"/>
    <property type="match status" value="1"/>
</dbReference>
<dbReference type="FunFam" id="3.40.50.1820:FF:000163">
    <property type="entry name" value="Carboxypeptidase"/>
    <property type="match status" value="1"/>
</dbReference>
<dbReference type="Pfam" id="PF00450">
    <property type="entry name" value="Peptidase_S10"/>
    <property type="match status" value="1"/>
</dbReference>
<evidence type="ECO:0000313" key="6">
    <source>
        <dbReference type="EMBL" id="KAB1205713.1"/>
    </source>
</evidence>
<dbReference type="PANTHER" id="PTHR11802:SF458">
    <property type="entry name" value="SERINE CARBOXYPEPTIDASE-LIKE 50"/>
    <property type="match status" value="1"/>
</dbReference>
<name>A0A6A1UZB9_9ROSI</name>
<organism evidence="6 7">
    <name type="scientific">Morella rubra</name>
    <name type="common">Chinese bayberry</name>
    <dbReference type="NCBI Taxonomy" id="262757"/>
    <lineage>
        <taxon>Eukaryota</taxon>
        <taxon>Viridiplantae</taxon>
        <taxon>Streptophyta</taxon>
        <taxon>Embryophyta</taxon>
        <taxon>Tracheophyta</taxon>
        <taxon>Spermatophyta</taxon>
        <taxon>Magnoliopsida</taxon>
        <taxon>eudicotyledons</taxon>
        <taxon>Gunneridae</taxon>
        <taxon>Pentapetalae</taxon>
        <taxon>rosids</taxon>
        <taxon>fabids</taxon>
        <taxon>Fagales</taxon>
        <taxon>Myricaceae</taxon>
        <taxon>Morella</taxon>
    </lineage>
</organism>
<keyword evidence="5" id="KW-0325">Glycoprotein</keyword>
<dbReference type="PROSITE" id="PS00560">
    <property type="entry name" value="CARBOXYPEPT_SER_HIS"/>
    <property type="match status" value="1"/>
</dbReference>
<keyword evidence="2 6" id="KW-0121">Carboxypeptidase</keyword>
<keyword evidence="7" id="KW-1185">Reference proteome</keyword>
<dbReference type="PRINTS" id="PR00724">
    <property type="entry name" value="CRBOXYPTASEC"/>
</dbReference>
<evidence type="ECO:0000313" key="7">
    <source>
        <dbReference type="Proteomes" id="UP000516437"/>
    </source>
</evidence>
<dbReference type="AlphaFoldDB" id="A0A6A1UZB9"/>
<dbReference type="InterPro" id="IPR001563">
    <property type="entry name" value="Peptidase_S10"/>
</dbReference>
<reference evidence="6 7" key="1">
    <citation type="journal article" date="2019" name="Plant Biotechnol. J.">
        <title>The red bayberry genome and genetic basis of sex determination.</title>
        <authorList>
            <person name="Jia H.M."/>
            <person name="Jia H.J."/>
            <person name="Cai Q.L."/>
            <person name="Wang Y."/>
            <person name="Zhao H.B."/>
            <person name="Yang W.F."/>
            <person name="Wang G.Y."/>
            <person name="Li Y.H."/>
            <person name="Zhan D.L."/>
            <person name="Shen Y.T."/>
            <person name="Niu Q.F."/>
            <person name="Chang L."/>
            <person name="Qiu J."/>
            <person name="Zhao L."/>
            <person name="Xie H.B."/>
            <person name="Fu W.Y."/>
            <person name="Jin J."/>
            <person name="Li X.W."/>
            <person name="Jiao Y."/>
            <person name="Zhou C.C."/>
            <person name="Tu T."/>
            <person name="Chai C.Y."/>
            <person name="Gao J.L."/>
            <person name="Fan L.J."/>
            <person name="van de Weg E."/>
            <person name="Wang J.Y."/>
            <person name="Gao Z.S."/>
        </authorList>
    </citation>
    <scope>NUCLEOTIDE SEQUENCE [LARGE SCALE GENOMIC DNA]</scope>
    <source>
        <tissue evidence="6">Leaves</tissue>
    </source>
</reference>
<comment type="caution">
    <text evidence="6">The sequence shown here is derived from an EMBL/GenBank/DDBJ whole genome shotgun (WGS) entry which is preliminary data.</text>
</comment>
<sequence>MELRIRNFFKLLLLISFVLSLISFLHHIIALSPLTLKPLFPNEALPTKTGYLSINRSAASKSAIFYAFYEAQNPISSLSETPVIVWLQGGPGCSSMVGNFFELGPWRVRSRKASSENFTLEQNPGSWNRIFGLLFLDNPIGSGFSIASAPEEIPRDQLSVAKHLFAAITSFIESNPLFKSRPLYFAGESYGGKYVPAIGYYILKTNEHLHPSSQVNLGGIAIGNGLTDPVTQVATHAISAYYSGLINERQKNELEMAQWEALKFTKMENWGAATKARFRVLDMLQSMTGLATLHDFTRKVPYETETVFAFLSKEEVKKALGVDEESVYEVCSDDVAIALHDDFMKSVKFMVELLVKKSKVLLYQGHFDLRDSVVSTEAWIKTMRWEGINQFSRAERNAWRVNGVLAGYVQKWKNLSHVVVLGAGHLVPCDQALSSQAMIEDWILKRGSFSQKEDEQLANSPSSLFSLFD</sequence>
<gene>
    <name evidence="6" type="ORF">CJ030_MR7G028102</name>
</gene>
<keyword evidence="3" id="KW-0645">Protease</keyword>
<proteinExistence type="inferred from homology"/>
<evidence type="ECO:0000256" key="5">
    <source>
        <dbReference type="ARBA" id="ARBA00023180"/>
    </source>
</evidence>
<dbReference type="PANTHER" id="PTHR11802">
    <property type="entry name" value="SERINE PROTEASE FAMILY S10 SERINE CARBOXYPEPTIDASE"/>
    <property type="match status" value="1"/>
</dbReference>
<evidence type="ECO:0000256" key="1">
    <source>
        <dbReference type="ARBA" id="ARBA00009431"/>
    </source>
</evidence>
<evidence type="ECO:0000256" key="2">
    <source>
        <dbReference type="ARBA" id="ARBA00022645"/>
    </source>
</evidence>
<dbReference type="InterPro" id="IPR033124">
    <property type="entry name" value="Ser_caboxypep_his_AS"/>
</dbReference>
<dbReference type="GO" id="GO:0004185">
    <property type="term" value="F:serine-type carboxypeptidase activity"/>
    <property type="evidence" value="ECO:0007669"/>
    <property type="project" value="InterPro"/>
</dbReference>